<evidence type="ECO:0000256" key="1">
    <source>
        <dbReference type="SAM" id="MobiDB-lite"/>
    </source>
</evidence>
<feature type="compositionally biased region" description="Basic and acidic residues" evidence="1">
    <location>
        <begin position="12"/>
        <end position="21"/>
    </location>
</feature>
<proteinExistence type="predicted"/>
<accession>A0A3N1H3D0</accession>
<protein>
    <submittedName>
        <fullName evidence="2">Uncharacterized protein</fullName>
    </submittedName>
</protein>
<comment type="caution">
    <text evidence="2">The sequence shown here is derived from an EMBL/GenBank/DDBJ whole genome shotgun (WGS) entry which is preliminary data.</text>
</comment>
<dbReference type="RefSeq" id="WP_211348152.1">
    <property type="nucleotide sequence ID" value="NZ_RJKM01000001.1"/>
</dbReference>
<organism evidence="2 3">
    <name type="scientific">Saccharothrix texasensis</name>
    <dbReference type="NCBI Taxonomy" id="103734"/>
    <lineage>
        <taxon>Bacteria</taxon>
        <taxon>Bacillati</taxon>
        <taxon>Actinomycetota</taxon>
        <taxon>Actinomycetes</taxon>
        <taxon>Pseudonocardiales</taxon>
        <taxon>Pseudonocardiaceae</taxon>
        <taxon>Saccharothrix</taxon>
    </lineage>
</organism>
<keyword evidence="3" id="KW-1185">Reference proteome</keyword>
<name>A0A3N1H3D0_9PSEU</name>
<gene>
    <name evidence="2" type="ORF">EDD40_2308</name>
</gene>
<evidence type="ECO:0000313" key="2">
    <source>
        <dbReference type="EMBL" id="ROP37023.1"/>
    </source>
</evidence>
<dbReference type="Proteomes" id="UP000268727">
    <property type="component" value="Unassembled WGS sequence"/>
</dbReference>
<evidence type="ECO:0000313" key="3">
    <source>
        <dbReference type="Proteomes" id="UP000268727"/>
    </source>
</evidence>
<feature type="region of interest" description="Disordered" evidence="1">
    <location>
        <begin position="1"/>
        <end position="21"/>
    </location>
</feature>
<reference evidence="2 3" key="1">
    <citation type="submission" date="2018-11" db="EMBL/GenBank/DDBJ databases">
        <title>Sequencing the genomes of 1000 actinobacteria strains.</title>
        <authorList>
            <person name="Klenk H.-P."/>
        </authorList>
    </citation>
    <scope>NUCLEOTIDE SEQUENCE [LARGE SCALE GENOMIC DNA]</scope>
    <source>
        <strain evidence="2 3">DSM 44231</strain>
    </source>
</reference>
<dbReference type="AlphaFoldDB" id="A0A3N1H3D0"/>
<sequence>MDHRTSGFTEAGLRRLRDLPARHVESRKIPGLVAPVSRRVRTHVEAMRR</sequence>
<dbReference type="EMBL" id="RJKM01000001">
    <property type="protein sequence ID" value="ROP37023.1"/>
    <property type="molecule type" value="Genomic_DNA"/>
</dbReference>